<keyword evidence="1 5" id="KW-0732">Signal</keyword>
<dbReference type="Proteomes" id="UP001144323">
    <property type="component" value="Unassembled WGS sequence"/>
</dbReference>
<dbReference type="AlphaFoldDB" id="A0A9W6LRV8"/>
<evidence type="ECO:0000256" key="4">
    <source>
        <dbReference type="RuleBase" id="RU361153"/>
    </source>
</evidence>
<keyword evidence="8" id="KW-1185">Reference proteome</keyword>
<dbReference type="Pfam" id="PF00150">
    <property type="entry name" value="Cellulase"/>
    <property type="match status" value="1"/>
</dbReference>
<feature type="chain" id="PRO_5040883349" evidence="5">
    <location>
        <begin position="24"/>
        <end position="336"/>
    </location>
</feature>
<comment type="similarity">
    <text evidence="4">Belongs to the glycosyl hydrolase 5 (cellulase A) family.</text>
</comment>
<evidence type="ECO:0000256" key="5">
    <source>
        <dbReference type="SAM" id="SignalP"/>
    </source>
</evidence>
<keyword evidence="2 4" id="KW-0378">Hydrolase</keyword>
<dbReference type="GO" id="GO:0009251">
    <property type="term" value="P:glucan catabolic process"/>
    <property type="evidence" value="ECO:0007669"/>
    <property type="project" value="TreeGrafter"/>
</dbReference>
<protein>
    <submittedName>
        <fullName evidence="7">Cellulase</fullName>
    </submittedName>
</protein>
<feature type="signal peptide" evidence="5">
    <location>
        <begin position="1"/>
        <end position="23"/>
    </location>
</feature>
<evidence type="ECO:0000256" key="1">
    <source>
        <dbReference type="ARBA" id="ARBA00022729"/>
    </source>
</evidence>
<dbReference type="SUPFAM" id="SSF51445">
    <property type="entry name" value="(Trans)glycosidases"/>
    <property type="match status" value="1"/>
</dbReference>
<organism evidence="7 8">
    <name type="scientific">Methylocystis echinoides</name>
    <dbReference type="NCBI Taxonomy" id="29468"/>
    <lineage>
        <taxon>Bacteria</taxon>
        <taxon>Pseudomonadati</taxon>
        <taxon>Pseudomonadota</taxon>
        <taxon>Alphaproteobacteria</taxon>
        <taxon>Hyphomicrobiales</taxon>
        <taxon>Methylocystaceae</taxon>
        <taxon>Methylocystis</taxon>
    </lineage>
</organism>
<evidence type="ECO:0000259" key="6">
    <source>
        <dbReference type="Pfam" id="PF00150"/>
    </source>
</evidence>
<comment type="caution">
    <text evidence="7">The sequence shown here is derived from an EMBL/GenBank/DDBJ whole genome shotgun (WGS) entry which is preliminary data.</text>
</comment>
<dbReference type="GO" id="GO:0005576">
    <property type="term" value="C:extracellular region"/>
    <property type="evidence" value="ECO:0007669"/>
    <property type="project" value="TreeGrafter"/>
</dbReference>
<dbReference type="RefSeq" id="WP_281802452.1">
    <property type="nucleotide sequence ID" value="NZ_BSEC01000001.1"/>
</dbReference>
<dbReference type="InterPro" id="IPR050386">
    <property type="entry name" value="Glycosyl_hydrolase_5"/>
</dbReference>
<name>A0A9W6LRV8_9HYPH</name>
<feature type="domain" description="Glycoside hydrolase family 5" evidence="6">
    <location>
        <begin position="40"/>
        <end position="310"/>
    </location>
</feature>
<dbReference type="InterPro" id="IPR017853">
    <property type="entry name" value="GH"/>
</dbReference>
<dbReference type="GO" id="GO:0008422">
    <property type="term" value="F:beta-glucosidase activity"/>
    <property type="evidence" value="ECO:0007669"/>
    <property type="project" value="TreeGrafter"/>
</dbReference>
<dbReference type="GO" id="GO:0009986">
    <property type="term" value="C:cell surface"/>
    <property type="evidence" value="ECO:0007669"/>
    <property type="project" value="TreeGrafter"/>
</dbReference>
<dbReference type="InterPro" id="IPR001547">
    <property type="entry name" value="Glyco_hydro_5"/>
</dbReference>
<evidence type="ECO:0000256" key="2">
    <source>
        <dbReference type="ARBA" id="ARBA00022801"/>
    </source>
</evidence>
<evidence type="ECO:0000313" key="8">
    <source>
        <dbReference type="Proteomes" id="UP001144323"/>
    </source>
</evidence>
<gene>
    <name evidence="7" type="ORF">LMG27198_19250</name>
</gene>
<dbReference type="PANTHER" id="PTHR31297">
    <property type="entry name" value="GLUCAN ENDO-1,6-BETA-GLUCOSIDASE B"/>
    <property type="match status" value="1"/>
</dbReference>
<evidence type="ECO:0000256" key="3">
    <source>
        <dbReference type="ARBA" id="ARBA00023295"/>
    </source>
</evidence>
<accession>A0A9W6LRV8</accession>
<dbReference type="PANTHER" id="PTHR31297:SF17">
    <property type="entry name" value="ENDOGLUCANASE"/>
    <property type="match status" value="1"/>
</dbReference>
<sequence>MRRMLSRLAVISTLFLSALECDAKVDSSLVEATAHLKRGVNILGYDGVWDGWFGNPFEIEDFRRIRKAGFDHVRVNVFGLKYLNRSNVLDPKMLSTLDHIFDLAEANGLWVVLDQHDNSLCQSAPEKCKEPTLAFWRQISARFARARPKVVYEILNEPGGAMTHEQWNDLLHAALALVRRSEPGRIIIVPALNVAEEDAVEKLDIPADDRRLIVTVHYYDPHRFTHQGAPWNSALANVRNVTWGVEAARRKVTEDFEIIARWANAERRPVYLGEFGVLETAPPISRAAWTRHVARTAEALGWGWAYWQFDHDFALVDPVTREWNRPLLDALMQGEP</sequence>
<proteinExistence type="inferred from homology"/>
<dbReference type="EMBL" id="BSEC01000001">
    <property type="protein sequence ID" value="GLI92933.1"/>
    <property type="molecule type" value="Genomic_DNA"/>
</dbReference>
<reference evidence="7" key="1">
    <citation type="journal article" date="2023" name="Int. J. Syst. Evol. Microbiol.">
        <title>Methylocystis iwaonis sp. nov., a type II methane-oxidizing bacterium from surface soil of a rice paddy field in Japan, and emended description of the genus Methylocystis (ex Whittenbury et al. 1970) Bowman et al. 1993.</title>
        <authorList>
            <person name="Kaise H."/>
            <person name="Sawadogo J.B."/>
            <person name="Alam M.S."/>
            <person name="Ueno C."/>
            <person name="Dianou D."/>
            <person name="Shinjo R."/>
            <person name="Asakawa S."/>
        </authorList>
    </citation>
    <scope>NUCLEOTIDE SEQUENCE</scope>
    <source>
        <strain evidence="7">LMG27198</strain>
    </source>
</reference>
<dbReference type="Gene3D" id="3.20.20.80">
    <property type="entry name" value="Glycosidases"/>
    <property type="match status" value="1"/>
</dbReference>
<evidence type="ECO:0000313" key="7">
    <source>
        <dbReference type="EMBL" id="GLI92933.1"/>
    </source>
</evidence>
<keyword evidence="3 4" id="KW-0326">Glycosidase</keyword>